<name>A0A147BQI4_IXORI</name>
<keyword evidence="10" id="KW-0443">Lipid metabolism</keyword>
<evidence type="ECO:0000256" key="4">
    <source>
        <dbReference type="ARBA" id="ARBA00022553"/>
    </source>
</evidence>
<comment type="function">
    <text evidence="12">Essential subunit of the farnesyltransferase complex. Catalyzes the transfer of a farnesyl moiety from farnesyl diphosphate to a cysteine at the fourth position from the C-terminus of several proteins having the C-terminal sequence Cys-aliphatic-aliphatic-X.</text>
</comment>
<evidence type="ECO:0000256" key="6">
    <source>
        <dbReference type="ARBA" id="ARBA00022679"/>
    </source>
</evidence>
<dbReference type="AlphaFoldDB" id="A0A147BQI4"/>
<keyword evidence="9 14" id="KW-0862">Zinc</keyword>
<feature type="domain" description="Prenyltransferase alpha-alpha toroid" evidence="15">
    <location>
        <begin position="64"/>
        <end position="394"/>
    </location>
</feature>
<dbReference type="CDD" id="cd02893">
    <property type="entry name" value="FTase"/>
    <property type="match status" value="1"/>
</dbReference>
<keyword evidence="8" id="KW-0677">Repeat</keyword>
<evidence type="ECO:0000259" key="15">
    <source>
        <dbReference type="Pfam" id="PF00432"/>
    </source>
</evidence>
<dbReference type="Pfam" id="PF00432">
    <property type="entry name" value="Prenyltrans"/>
    <property type="match status" value="1"/>
</dbReference>
<keyword evidence="7 14" id="KW-0479">Metal-binding</keyword>
<evidence type="ECO:0000256" key="1">
    <source>
        <dbReference type="ARBA" id="ARBA00010497"/>
    </source>
</evidence>
<evidence type="ECO:0000256" key="3">
    <source>
        <dbReference type="ARBA" id="ARBA00015798"/>
    </source>
</evidence>
<keyword evidence="4" id="KW-0597">Phosphoprotein</keyword>
<comment type="cofactor">
    <cofactor evidence="14">
        <name>Zn(2+)</name>
        <dbReference type="ChEBI" id="CHEBI:29105"/>
    </cofactor>
    <text evidence="14">Binds 1 zinc ion per subunit.</text>
</comment>
<evidence type="ECO:0000256" key="13">
    <source>
        <dbReference type="ARBA" id="ARBA00064192"/>
    </source>
</evidence>
<evidence type="ECO:0000256" key="14">
    <source>
        <dbReference type="RuleBase" id="RU365056"/>
    </source>
</evidence>
<evidence type="ECO:0000256" key="5">
    <source>
        <dbReference type="ARBA" id="ARBA00022602"/>
    </source>
</evidence>
<comment type="function">
    <text evidence="14">Catalyzes the transfer of a farnesyl moiety from farnesyl diphosphate to a cysteine at the fourth position from the C-terminus of several proteins. The beta subunit is responsible for peptide-binding.</text>
</comment>
<sequence length="418" mass="46405">MAESNNCTGRPLRCCSPSIEKQRFNDDGHPTASSEEQKKVENAVDSCFRYMRSASKLEDGCPVLHHERHIAFLMKGLSHLPLPYQDLDASRPWLCYWILHSLELLDTSIYAEMKSSIADFLGRCQHPEGGFCGGPGQQAHLAPTYAAVNALCILGTEEAYNVIDRKKLYSFLKRVKQPDGSFIMHEGGESDVRGTYCALAVAKLTNIWTASLFEGTAEWVAKCQTYEGGFGGVPGMEAHGGYTFCGYAALVLLERETCCDLKKLLRWLTNRQMRFEGGFQGRTNKLVDGCYSFWQGGVFPLLHKVLFAMGNEALSMESWLFDQDALQEYILVCCQDKHGGLVDKPGKHRDYYHTCYLLSGLSVAQHFGGGILGTTRVVGDPRNELVTVHPVYNIGMENAVAALKHFSALPVPEDTCDS</sequence>
<organism evidence="16">
    <name type="scientific">Ixodes ricinus</name>
    <name type="common">Common tick</name>
    <name type="synonym">Acarus ricinus</name>
    <dbReference type="NCBI Taxonomy" id="34613"/>
    <lineage>
        <taxon>Eukaryota</taxon>
        <taxon>Metazoa</taxon>
        <taxon>Ecdysozoa</taxon>
        <taxon>Arthropoda</taxon>
        <taxon>Chelicerata</taxon>
        <taxon>Arachnida</taxon>
        <taxon>Acari</taxon>
        <taxon>Parasitiformes</taxon>
        <taxon>Ixodida</taxon>
        <taxon>Ixodoidea</taxon>
        <taxon>Ixodidae</taxon>
        <taxon>Ixodinae</taxon>
        <taxon>Ixodes</taxon>
    </lineage>
</organism>
<comment type="subunit">
    <text evidence="14">Heterodimer of an alpha and a beta subunit.</text>
</comment>
<dbReference type="InterPro" id="IPR001330">
    <property type="entry name" value="Prenyltrans"/>
</dbReference>
<dbReference type="GO" id="GO:0008270">
    <property type="term" value="F:zinc ion binding"/>
    <property type="evidence" value="ECO:0007669"/>
    <property type="project" value="UniProtKB-UniRule"/>
</dbReference>
<dbReference type="EMBL" id="GEGO01002632">
    <property type="protein sequence ID" value="JAR92772.1"/>
    <property type="molecule type" value="Transcribed_RNA"/>
</dbReference>
<dbReference type="InterPro" id="IPR045089">
    <property type="entry name" value="PGGT1B-like"/>
</dbReference>
<comment type="similarity">
    <text evidence="1 14">Belongs to the protein prenyltransferase subunit beta family.</text>
</comment>
<evidence type="ECO:0000313" key="16">
    <source>
        <dbReference type="EMBL" id="JAR92772.1"/>
    </source>
</evidence>
<dbReference type="Gene3D" id="1.50.10.20">
    <property type="match status" value="1"/>
</dbReference>
<evidence type="ECO:0000256" key="10">
    <source>
        <dbReference type="ARBA" id="ARBA00023098"/>
    </source>
</evidence>
<reference evidence="16" key="1">
    <citation type="journal article" date="2018" name="PLoS Negl. Trop. Dis.">
        <title>Sialome diversity of ticks revealed by RNAseq of single tick salivary glands.</title>
        <authorList>
            <person name="Perner J."/>
            <person name="Kropackova S."/>
            <person name="Kopacek P."/>
            <person name="Ribeiro J.M."/>
        </authorList>
    </citation>
    <scope>NUCLEOTIDE SEQUENCE</scope>
    <source>
        <strain evidence="16">Siblings of single egg batch collected in Ceske Budejovice</strain>
        <tissue evidence="16">Salivary glands</tissue>
    </source>
</reference>
<evidence type="ECO:0000256" key="7">
    <source>
        <dbReference type="ARBA" id="ARBA00022723"/>
    </source>
</evidence>
<evidence type="ECO:0000256" key="11">
    <source>
        <dbReference type="ARBA" id="ARBA00050225"/>
    </source>
</evidence>
<evidence type="ECO:0000256" key="2">
    <source>
        <dbReference type="ARBA" id="ARBA00012702"/>
    </source>
</evidence>
<dbReference type="GO" id="GO:0006629">
    <property type="term" value="P:lipid metabolic process"/>
    <property type="evidence" value="ECO:0007669"/>
    <property type="project" value="UniProtKB-KW"/>
</dbReference>
<dbReference type="GO" id="GO:0097354">
    <property type="term" value="P:prenylation"/>
    <property type="evidence" value="ECO:0007669"/>
    <property type="project" value="UniProtKB-UniRule"/>
</dbReference>
<protein>
    <recommendedName>
        <fullName evidence="3 14">Protein farnesyltransferase subunit beta</fullName>
        <shortName evidence="14">FTase-beta</shortName>
        <ecNumber evidence="2 14">2.5.1.58</ecNumber>
    </recommendedName>
</protein>
<dbReference type="PANTHER" id="PTHR11774">
    <property type="entry name" value="GERANYLGERANYL TRANSFERASE TYPE BETA SUBUNIT"/>
    <property type="match status" value="1"/>
</dbReference>
<evidence type="ECO:0000256" key="9">
    <source>
        <dbReference type="ARBA" id="ARBA00022833"/>
    </source>
</evidence>
<keyword evidence="6 14" id="KW-0808">Transferase</keyword>
<dbReference type="GO" id="GO:0004660">
    <property type="term" value="F:protein farnesyltransferase activity"/>
    <property type="evidence" value="ECO:0007669"/>
    <property type="project" value="UniProtKB-UniRule"/>
</dbReference>
<accession>A0A147BQI4</accession>
<dbReference type="InterPro" id="IPR026872">
    <property type="entry name" value="FTB"/>
</dbReference>
<keyword evidence="5 14" id="KW-0637">Prenyltransferase</keyword>
<dbReference type="InterPro" id="IPR008930">
    <property type="entry name" value="Terpenoid_cyclase/PrenylTrfase"/>
</dbReference>
<evidence type="ECO:0000256" key="8">
    <source>
        <dbReference type="ARBA" id="ARBA00022737"/>
    </source>
</evidence>
<proteinExistence type="inferred from homology"/>
<comment type="subunit">
    <text evidence="13">Heterodimer of FNTA and FNTB.</text>
</comment>
<comment type="catalytic activity">
    <reaction evidence="11">
        <text>L-cysteinyl-[protein] + (2E,6E)-farnesyl diphosphate = S-(2E,6E)-farnesyl-L-cysteinyl-[protein] + diphosphate</text>
        <dbReference type="Rhea" id="RHEA:13345"/>
        <dbReference type="Rhea" id="RHEA-COMP:10131"/>
        <dbReference type="Rhea" id="RHEA-COMP:11535"/>
        <dbReference type="ChEBI" id="CHEBI:29950"/>
        <dbReference type="ChEBI" id="CHEBI:33019"/>
        <dbReference type="ChEBI" id="CHEBI:86019"/>
        <dbReference type="ChEBI" id="CHEBI:175763"/>
        <dbReference type="EC" id="2.5.1.58"/>
    </reaction>
</comment>
<dbReference type="GO" id="GO:0005965">
    <property type="term" value="C:protein farnesyltransferase complex"/>
    <property type="evidence" value="ECO:0007669"/>
    <property type="project" value="UniProtKB-UniRule"/>
</dbReference>
<dbReference type="EC" id="2.5.1.58" evidence="2 14"/>
<evidence type="ECO:0000256" key="12">
    <source>
        <dbReference type="ARBA" id="ARBA00055850"/>
    </source>
</evidence>
<dbReference type="FunFam" id="1.50.10.20:FF:000007">
    <property type="entry name" value="Protein farnesyltransferase subunit beta"/>
    <property type="match status" value="1"/>
</dbReference>
<dbReference type="SUPFAM" id="SSF48239">
    <property type="entry name" value="Terpenoid cyclases/Protein prenyltransferases"/>
    <property type="match status" value="1"/>
</dbReference>
<dbReference type="PANTHER" id="PTHR11774:SF6">
    <property type="entry name" value="PROTEIN FARNESYLTRANSFERASE SUBUNIT BETA"/>
    <property type="match status" value="1"/>
</dbReference>